<evidence type="ECO:0000256" key="1">
    <source>
        <dbReference type="SAM" id="Phobius"/>
    </source>
</evidence>
<name>A0A383D6H5_9ZZZZ</name>
<gene>
    <name evidence="2" type="ORF">METZ01_LOCUS492936</name>
</gene>
<keyword evidence="1" id="KW-0812">Transmembrane</keyword>
<evidence type="ECO:0008006" key="3">
    <source>
        <dbReference type="Google" id="ProtNLM"/>
    </source>
</evidence>
<sequence length="110" mass="11835">MKATCVECGGKITDLSAICLACGHDEEASPGSALAIAAPFAILGGMFLVRFVLSQDQYIIGGAPEYINEAMRRAGHHPVYSNEFTGLWLALFLCMGTLTLSCLAIWFMDE</sequence>
<organism evidence="2">
    <name type="scientific">marine metagenome</name>
    <dbReference type="NCBI Taxonomy" id="408172"/>
    <lineage>
        <taxon>unclassified sequences</taxon>
        <taxon>metagenomes</taxon>
        <taxon>ecological metagenomes</taxon>
    </lineage>
</organism>
<accession>A0A383D6H5</accession>
<keyword evidence="1" id="KW-1133">Transmembrane helix</keyword>
<evidence type="ECO:0000313" key="2">
    <source>
        <dbReference type="EMBL" id="SVE40082.1"/>
    </source>
</evidence>
<dbReference type="EMBL" id="UINC01214725">
    <property type="protein sequence ID" value="SVE40082.1"/>
    <property type="molecule type" value="Genomic_DNA"/>
</dbReference>
<keyword evidence="1" id="KW-0472">Membrane</keyword>
<dbReference type="AlphaFoldDB" id="A0A383D6H5"/>
<reference evidence="2" key="1">
    <citation type="submission" date="2018-05" db="EMBL/GenBank/DDBJ databases">
        <authorList>
            <person name="Lanie J.A."/>
            <person name="Ng W.-L."/>
            <person name="Kazmierczak K.M."/>
            <person name="Andrzejewski T.M."/>
            <person name="Davidsen T.M."/>
            <person name="Wayne K.J."/>
            <person name="Tettelin H."/>
            <person name="Glass J.I."/>
            <person name="Rusch D."/>
            <person name="Podicherti R."/>
            <person name="Tsui H.-C.T."/>
            <person name="Winkler M.E."/>
        </authorList>
    </citation>
    <scope>NUCLEOTIDE SEQUENCE</scope>
</reference>
<feature type="transmembrane region" description="Helical" evidence="1">
    <location>
        <begin position="87"/>
        <end position="108"/>
    </location>
</feature>
<protein>
    <recommendedName>
        <fullName evidence="3">Zinc-ribbon domain-containing protein</fullName>
    </recommendedName>
</protein>
<feature type="transmembrane region" description="Helical" evidence="1">
    <location>
        <begin position="33"/>
        <end position="53"/>
    </location>
</feature>
<proteinExistence type="predicted"/>